<dbReference type="Pfam" id="PF01872">
    <property type="entry name" value="RibD_C"/>
    <property type="match status" value="1"/>
</dbReference>
<reference evidence="2 3" key="1">
    <citation type="submission" date="2020-09" db="EMBL/GenBank/DDBJ databases">
        <title>TT11 complete genome.</title>
        <authorList>
            <person name="Wu Z."/>
        </authorList>
    </citation>
    <scope>NUCLEOTIDE SEQUENCE [LARGE SCALE GENOMIC DNA]</scope>
    <source>
        <strain evidence="2 3">TT11</strain>
    </source>
</reference>
<proteinExistence type="predicted"/>
<dbReference type="InterPro" id="IPR024072">
    <property type="entry name" value="DHFR-like_dom_sf"/>
</dbReference>
<gene>
    <name evidence="2" type="ORF">ICJ83_00600</name>
</gene>
<feature type="domain" description="Bacterial bifunctional deaminase-reductase C-terminal" evidence="1">
    <location>
        <begin position="8"/>
        <end position="161"/>
    </location>
</feature>
<evidence type="ECO:0000259" key="1">
    <source>
        <dbReference type="Pfam" id="PF01872"/>
    </source>
</evidence>
<dbReference type="InterPro" id="IPR002734">
    <property type="entry name" value="RibDG_C"/>
</dbReference>
<evidence type="ECO:0000313" key="2">
    <source>
        <dbReference type="EMBL" id="MBD0830619.1"/>
    </source>
</evidence>
<keyword evidence="3" id="KW-1185">Reference proteome</keyword>
<dbReference type="AlphaFoldDB" id="A0A8J6QEW7"/>
<dbReference type="Gene3D" id="3.40.430.10">
    <property type="entry name" value="Dihydrofolate Reductase, subunit A"/>
    <property type="match status" value="1"/>
</dbReference>
<sequence length="179" mass="20479">MKTQNKVFIATSLDGFIANKNGGVEWLESIPNPDQVDMGYLEFIKHIDALIMGRNTFEKVLSFGIEWPYSRPVFVLSNTLNSVPEKYTDKVFLVKGLLKDVLKHIHQQGFYNLYIDGGHVIQNFLNENLIDEMIISIVPIILGDGIPLFAKTSRPLYFKCISTKIYLDNIVQNHFIRIS</sequence>
<evidence type="ECO:0000313" key="3">
    <source>
        <dbReference type="Proteomes" id="UP000600588"/>
    </source>
</evidence>
<dbReference type="PANTHER" id="PTHR38011:SF11">
    <property type="entry name" value="2,5-DIAMINO-6-RIBOSYLAMINO-4(3H)-PYRIMIDINONE 5'-PHOSPHATE REDUCTASE"/>
    <property type="match status" value="1"/>
</dbReference>
<comment type="caution">
    <text evidence="2">The sequence shown here is derived from an EMBL/GenBank/DDBJ whole genome shotgun (WGS) entry which is preliminary data.</text>
</comment>
<name>A0A8J6QEW7_9FLAO</name>
<dbReference type="EMBL" id="JACVXB010000001">
    <property type="protein sequence ID" value="MBD0830619.1"/>
    <property type="molecule type" value="Genomic_DNA"/>
</dbReference>
<accession>A0A8J6QEW7</accession>
<protein>
    <submittedName>
        <fullName evidence="2">Dihydrofolate reductase</fullName>
    </submittedName>
</protein>
<dbReference type="SUPFAM" id="SSF53597">
    <property type="entry name" value="Dihydrofolate reductase-like"/>
    <property type="match status" value="1"/>
</dbReference>
<dbReference type="RefSeq" id="WP_188228430.1">
    <property type="nucleotide sequence ID" value="NZ_JACVXB010000001.1"/>
</dbReference>
<dbReference type="PANTHER" id="PTHR38011">
    <property type="entry name" value="DIHYDROFOLATE REDUCTASE FAMILY PROTEIN (AFU_ORTHOLOGUE AFUA_8G06820)"/>
    <property type="match status" value="1"/>
</dbReference>
<dbReference type="InterPro" id="IPR050765">
    <property type="entry name" value="Riboflavin_Biosynth_HTPR"/>
</dbReference>
<organism evidence="2 3">
    <name type="scientific">Aestuariibaculum sediminum</name>
    <dbReference type="NCBI Taxonomy" id="2770637"/>
    <lineage>
        <taxon>Bacteria</taxon>
        <taxon>Pseudomonadati</taxon>
        <taxon>Bacteroidota</taxon>
        <taxon>Flavobacteriia</taxon>
        <taxon>Flavobacteriales</taxon>
        <taxon>Flavobacteriaceae</taxon>
    </lineage>
</organism>
<dbReference type="Proteomes" id="UP000600588">
    <property type="component" value="Unassembled WGS sequence"/>
</dbReference>
<dbReference type="GO" id="GO:0008703">
    <property type="term" value="F:5-amino-6-(5-phosphoribosylamino)uracil reductase activity"/>
    <property type="evidence" value="ECO:0007669"/>
    <property type="project" value="InterPro"/>
</dbReference>
<dbReference type="GO" id="GO:0009231">
    <property type="term" value="P:riboflavin biosynthetic process"/>
    <property type="evidence" value="ECO:0007669"/>
    <property type="project" value="InterPro"/>
</dbReference>